<accession>A0A1Y1S4B1</accession>
<keyword evidence="1" id="KW-0812">Transmembrane</keyword>
<feature type="transmembrane region" description="Helical" evidence="1">
    <location>
        <begin position="209"/>
        <end position="228"/>
    </location>
</feature>
<name>A0A1Y1S4B1_9MICR</name>
<protein>
    <submittedName>
        <fullName evidence="2">Uncharacterized protein</fullName>
    </submittedName>
</protein>
<reference evidence="2 3" key="1">
    <citation type="journal article" date="2017" name="Environ. Microbiol.">
        <title>Decay of the glycolytic pathway and adaptation to intranuclear parasitism within Enterocytozoonidae microsporidia.</title>
        <authorList>
            <person name="Wiredu Boakye D."/>
            <person name="Jaroenlak P."/>
            <person name="Prachumwat A."/>
            <person name="Williams T.A."/>
            <person name="Bateman K.S."/>
            <person name="Itsathitphaisarn O."/>
            <person name="Sritunyalucksana K."/>
            <person name="Paszkiewicz K.H."/>
            <person name="Moore K.A."/>
            <person name="Stentiford G.D."/>
            <person name="Williams B.A."/>
        </authorList>
    </citation>
    <scope>NUCLEOTIDE SEQUENCE [LARGE SCALE GENOMIC DNA]</scope>
    <source>
        <strain evidence="2 3">GB1</strain>
    </source>
</reference>
<feature type="transmembrane region" description="Helical" evidence="1">
    <location>
        <begin position="268"/>
        <end position="289"/>
    </location>
</feature>
<feature type="transmembrane region" description="Helical" evidence="1">
    <location>
        <begin position="113"/>
        <end position="133"/>
    </location>
</feature>
<feature type="transmembrane region" description="Helical" evidence="1">
    <location>
        <begin position="48"/>
        <end position="70"/>
    </location>
</feature>
<dbReference type="Proteomes" id="UP000192639">
    <property type="component" value="Unassembled WGS sequence"/>
</dbReference>
<dbReference type="EMBL" id="LWDP01000148">
    <property type="protein sequence ID" value="ORD93205.1"/>
    <property type="molecule type" value="Genomic_DNA"/>
</dbReference>
<evidence type="ECO:0000313" key="3">
    <source>
        <dbReference type="Proteomes" id="UP000192639"/>
    </source>
</evidence>
<sequence>MQHDPELQNEVVSRTMLHTGLLNIKNGLIFAARLNISGNLTPLQLEFLTFKIDILLVLNTLVYIAFVFTLLNKDVDAYRNALVILSIFFLLIVFNTIQSLMQLVGEELTTSTILYILLFVVLITEMYFAVVFYKRIGFYSISYISSHTKTLKIIDAYQKRSKVFGLRIGYSILLASILYVLLAELLLLVSFKDITVIAESRILNHAGAFSIRFVGFVLDLSILLTISLRFNEENRKQRHILICLVITQILLTCTILTLQAIILKGEFTQYDTGIIIAVIYDSYSIVVIWQESKVLGTGLKEILKDTSRDTTRFPL</sequence>
<gene>
    <name evidence="2" type="ORF">ECANGB1_652</name>
</gene>
<evidence type="ECO:0000256" key="1">
    <source>
        <dbReference type="SAM" id="Phobius"/>
    </source>
</evidence>
<evidence type="ECO:0000313" key="2">
    <source>
        <dbReference type="EMBL" id="ORD93205.1"/>
    </source>
</evidence>
<keyword evidence="1" id="KW-0472">Membrane</keyword>
<feature type="transmembrane region" description="Helical" evidence="1">
    <location>
        <begin position="168"/>
        <end position="189"/>
    </location>
</feature>
<keyword evidence="1" id="KW-1133">Transmembrane helix</keyword>
<keyword evidence="3" id="KW-1185">Reference proteome</keyword>
<feature type="transmembrane region" description="Helical" evidence="1">
    <location>
        <begin position="240"/>
        <end position="262"/>
    </location>
</feature>
<feature type="transmembrane region" description="Helical" evidence="1">
    <location>
        <begin position="82"/>
        <end position="101"/>
    </location>
</feature>
<dbReference type="AlphaFoldDB" id="A0A1Y1S4B1"/>
<dbReference type="VEuPathDB" id="MicrosporidiaDB:ECANGB1_652"/>
<proteinExistence type="predicted"/>
<organism evidence="2 3">
    <name type="scientific">Enterospora canceri</name>
    <dbReference type="NCBI Taxonomy" id="1081671"/>
    <lineage>
        <taxon>Eukaryota</taxon>
        <taxon>Fungi</taxon>
        <taxon>Fungi incertae sedis</taxon>
        <taxon>Microsporidia</taxon>
        <taxon>Enterocytozoonidae</taxon>
        <taxon>Enterospora</taxon>
    </lineage>
</organism>
<comment type="caution">
    <text evidence="2">The sequence shown here is derived from an EMBL/GenBank/DDBJ whole genome shotgun (WGS) entry which is preliminary data.</text>
</comment>